<dbReference type="Proteomes" id="UP000273405">
    <property type="component" value="Unassembled WGS sequence"/>
</dbReference>
<organism evidence="1 2">
    <name type="scientific">Corallococcus sicarius</name>
    <dbReference type="NCBI Taxonomy" id="2316726"/>
    <lineage>
        <taxon>Bacteria</taxon>
        <taxon>Pseudomonadati</taxon>
        <taxon>Myxococcota</taxon>
        <taxon>Myxococcia</taxon>
        <taxon>Myxococcales</taxon>
        <taxon>Cystobacterineae</taxon>
        <taxon>Myxococcaceae</taxon>
        <taxon>Corallococcus</taxon>
    </lineage>
</organism>
<dbReference type="EMBL" id="RAWG01000382">
    <property type="protein sequence ID" value="RKH33236.1"/>
    <property type="molecule type" value="Genomic_DNA"/>
</dbReference>
<sequence>MTSHRSSDGLDLLHRLQDWYVAECNGDWEHSFGVKIDTLDNPGWMVTIDLLETRWSDLELPRQLVERAERDWVQTEVTRSQFIGYGGPRNLDEILRVFFSIVDDRGREGPS</sequence>
<reference evidence="2" key="1">
    <citation type="submission" date="2018-09" db="EMBL/GenBank/DDBJ databases">
        <authorList>
            <person name="Livingstone P.G."/>
            <person name="Whitworth D.E."/>
        </authorList>
    </citation>
    <scope>NUCLEOTIDE SEQUENCE [LARGE SCALE GENOMIC DNA]</scope>
    <source>
        <strain evidence="2">CA040B</strain>
    </source>
</reference>
<keyword evidence="1" id="KW-0808">Transferase</keyword>
<keyword evidence="2" id="KW-1185">Reference proteome</keyword>
<protein>
    <submittedName>
        <fullName evidence="1">Rhodanese-related sulfurtransferase</fullName>
    </submittedName>
</protein>
<dbReference type="AlphaFoldDB" id="A0A3A8MMH9"/>
<evidence type="ECO:0000313" key="2">
    <source>
        <dbReference type="Proteomes" id="UP000273405"/>
    </source>
</evidence>
<evidence type="ECO:0000313" key="1">
    <source>
        <dbReference type="EMBL" id="RKH33236.1"/>
    </source>
</evidence>
<comment type="caution">
    <text evidence="1">The sequence shown here is derived from an EMBL/GenBank/DDBJ whole genome shotgun (WGS) entry which is preliminary data.</text>
</comment>
<dbReference type="InterPro" id="IPR028228">
    <property type="entry name" value="Imm53"/>
</dbReference>
<gene>
    <name evidence="1" type="ORF">D7X12_36320</name>
</gene>
<dbReference type="RefSeq" id="WP_120629791.1">
    <property type="nucleotide sequence ID" value="NZ_RAWG01000382.1"/>
</dbReference>
<dbReference type="Pfam" id="PF15580">
    <property type="entry name" value="Imm53"/>
    <property type="match status" value="1"/>
</dbReference>
<name>A0A3A8MMH9_9BACT</name>
<dbReference type="GO" id="GO:0016740">
    <property type="term" value="F:transferase activity"/>
    <property type="evidence" value="ECO:0007669"/>
    <property type="project" value="UniProtKB-KW"/>
</dbReference>
<proteinExistence type="predicted"/>
<dbReference type="OrthoDB" id="3533713at2"/>
<accession>A0A3A8MMH9</accession>